<reference evidence="1" key="1">
    <citation type="submission" date="2023-06" db="EMBL/GenBank/DDBJ databases">
        <authorList>
            <consortium name="Lawrence Berkeley National Laboratory"/>
            <person name="Ahrendt S."/>
            <person name="Sahu N."/>
            <person name="Indic B."/>
            <person name="Wong-Bajracharya J."/>
            <person name="Merenyi Z."/>
            <person name="Ke H.-M."/>
            <person name="Monk M."/>
            <person name="Kocsube S."/>
            <person name="Drula E."/>
            <person name="Lipzen A."/>
            <person name="Balint B."/>
            <person name="Henrissat B."/>
            <person name="Andreopoulos B."/>
            <person name="Martin F.M."/>
            <person name="Harder C.B."/>
            <person name="Rigling D."/>
            <person name="Ford K.L."/>
            <person name="Foster G.D."/>
            <person name="Pangilinan J."/>
            <person name="Papanicolaou A."/>
            <person name="Barry K."/>
            <person name="LaButti K."/>
            <person name="Viragh M."/>
            <person name="Koriabine M."/>
            <person name="Yan M."/>
            <person name="Riley R."/>
            <person name="Champramary S."/>
            <person name="Plett K.L."/>
            <person name="Tsai I.J."/>
            <person name="Slot J."/>
            <person name="Sipos G."/>
            <person name="Plett J."/>
            <person name="Nagy L.G."/>
            <person name="Grigoriev I.V."/>
        </authorList>
    </citation>
    <scope>NUCLEOTIDE SEQUENCE</scope>
    <source>
        <strain evidence="1">CCBAS 213</strain>
    </source>
</reference>
<organism evidence="1 2">
    <name type="scientific">Armillaria tabescens</name>
    <name type="common">Ringless honey mushroom</name>
    <name type="synonym">Agaricus tabescens</name>
    <dbReference type="NCBI Taxonomy" id="1929756"/>
    <lineage>
        <taxon>Eukaryota</taxon>
        <taxon>Fungi</taxon>
        <taxon>Dikarya</taxon>
        <taxon>Basidiomycota</taxon>
        <taxon>Agaricomycotina</taxon>
        <taxon>Agaricomycetes</taxon>
        <taxon>Agaricomycetidae</taxon>
        <taxon>Agaricales</taxon>
        <taxon>Marasmiineae</taxon>
        <taxon>Physalacriaceae</taxon>
        <taxon>Desarmillaria</taxon>
    </lineage>
</organism>
<dbReference type="RefSeq" id="XP_060328145.1">
    <property type="nucleotide sequence ID" value="XM_060469856.1"/>
</dbReference>
<proteinExistence type="predicted"/>
<evidence type="ECO:0000313" key="1">
    <source>
        <dbReference type="EMBL" id="KAK0452809.1"/>
    </source>
</evidence>
<accession>A0AA39N0F0</accession>
<protein>
    <submittedName>
        <fullName evidence="1">Uncharacterized protein</fullName>
    </submittedName>
</protein>
<name>A0AA39N0F0_ARMTA</name>
<dbReference type="EMBL" id="JAUEPS010000030">
    <property type="protein sequence ID" value="KAK0452809.1"/>
    <property type="molecule type" value="Genomic_DNA"/>
</dbReference>
<evidence type="ECO:0000313" key="2">
    <source>
        <dbReference type="Proteomes" id="UP001175211"/>
    </source>
</evidence>
<dbReference type="Proteomes" id="UP001175211">
    <property type="component" value="Unassembled WGS sequence"/>
</dbReference>
<gene>
    <name evidence="1" type="ORF">EV420DRAFT_1482104</name>
</gene>
<comment type="caution">
    <text evidence="1">The sequence shown here is derived from an EMBL/GenBank/DDBJ whole genome shotgun (WGS) entry which is preliminary data.</text>
</comment>
<sequence length="112" mass="12758">MYLWFVRWHSFVRTPWGSTWCGIGIASIPVAIAPINNLLSAYMALVPPKLLSWRESPLSLDQRFGHGLATLLECIVEWNLGEDYVIGNGRATYVRPWELLNSVMHTCVTVPW</sequence>
<dbReference type="GeneID" id="85353404"/>
<keyword evidence="2" id="KW-1185">Reference proteome</keyword>
<dbReference type="AlphaFoldDB" id="A0AA39N0F0"/>